<comment type="caution">
    <text evidence="2">The sequence shown here is derived from an EMBL/GenBank/DDBJ whole genome shotgun (WGS) entry which is preliminary data.</text>
</comment>
<evidence type="ECO:0000313" key="2">
    <source>
        <dbReference type="EMBL" id="MDA3625061.1"/>
    </source>
</evidence>
<proteinExistence type="predicted"/>
<feature type="compositionally biased region" description="Polar residues" evidence="1">
    <location>
        <begin position="98"/>
        <end position="116"/>
    </location>
</feature>
<feature type="compositionally biased region" description="Basic and acidic residues" evidence="1">
    <location>
        <begin position="53"/>
        <end position="64"/>
    </location>
</feature>
<dbReference type="Proteomes" id="UP001210380">
    <property type="component" value="Unassembled WGS sequence"/>
</dbReference>
<evidence type="ECO:0000256" key="1">
    <source>
        <dbReference type="SAM" id="MobiDB-lite"/>
    </source>
</evidence>
<feature type="compositionally biased region" description="Basic and acidic residues" evidence="1">
    <location>
        <begin position="78"/>
        <end position="97"/>
    </location>
</feature>
<keyword evidence="3" id="KW-1185">Reference proteome</keyword>
<accession>A0ABT4UTL7</accession>
<evidence type="ECO:0000313" key="3">
    <source>
        <dbReference type="Proteomes" id="UP001210380"/>
    </source>
</evidence>
<name>A0ABT4UTL7_9PSEU</name>
<feature type="region of interest" description="Disordered" evidence="1">
    <location>
        <begin position="19"/>
        <end position="116"/>
    </location>
</feature>
<protein>
    <submittedName>
        <fullName evidence="2">Uncharacterized protein</fullName>
    </submittedName>
</protein>
<dbReference type="EMBL" id="JAQGLA010000006">
    <property type="protein sequence ID" value="MDA3625061.1"/>
    <property type="molecule type" value="Genomic_DNA"/>
</dbReference>
<reference evidence="2 3" key="1">
    <citation type="submission" date="2022-11" db="EMBL/GenBank/DDBJ databases">
        <title>Draft genome sequence of Saccharopolyspora sp. WRP15-2 isolated from rhizosphere soils of wild rice in Thailand.</title>
        <authorList>
            <person name="Duangmal K."/>
            <person name="Kammanee S."/>
            <person name="Muangham S."/>
        </authorList>
    </citation>
    <scope>NUCLEOTIDE SEQUENCE [LARGE SCALE GENOMIC DNA]</scope>
    <source>
        <strain evidence="2 3">WRP15-2</strain>
    </source>
</reference>
<organism evidence="2 3">
    <name type="scientific">Saccharopolyspora oryzae</name>
    <dbReference type="NCBI Taxonomy" id="2997343"/>
    <lineage>
        <taxon>Bacteria</taxon>
        <taxon>Bacillati</taxon>
        <taxon>Actinomycetota</taxon>
        <taxon>Actinomycetes</taxon>
        <taxon>Pseudonocardiales</taxon>
        <taxon>Pseudonocardiaceae</taxon>
        <taxon>Saccharopolyspora</taxon>
    </lineage>
</organism>
<sequence length="116" mass="12586">MDAAAESVRKFRTELAAAVGRGQRARAEAHHRAVDFQRTTEDLAEQRGAPGDGDQRAAALEHRNRMGLAVPELAEANPRAEGDADDSEKSQAARKSQEQTPSDGSDLDFSQAQIMR</sequence>
<gene>
    <name evidence="2" type="ORF">OU415_06425</name>
</gene>
<feature type="compositionally biased region" description="Basic and acidic residues" evidence="1">
    <location>
        <begin position="25"/>
        <end position="45"/>
    </location>
</feature>